<dbReference type="Pfam" id="PF20028">
    <property type="entry name" value="VMAP-C"/>
    <property type="match status" value="1"/>
</dbReference>
<evidence type="ECO:0000313" key="5">
    <source>
        <dbReference type="Proteomes" id="UP000316958"/>
    </source>
</evidence>
<proteinExistence type="predicted"/>
<protein>
    <submittedName>
        <fullName evidence="4">Serine protease</fullName>
    </submittedName>
</protein>
<dbReference type="SUPFAM" id="SSF50494">
    <property type="entry name" value="Trypsin-like serine proteases"/>
    <property type="match status" value="1"/>
</dbReference>
<keyword evidence="4" id="KW-0645">Protease</keyword>
<dbReference type="GO" id="GO:0008233">
    <property type="term" value="F:peptidase activity"/>
    <property type="evidence" value="ECO:0007669"/>
    <property type="project" value="UniProtKB-KW"/>
</dbReference>
<feature type="coiled-coil region" evidence="1">
    <location>
        <begin position="230"/>
        <end position="290"/>
    </location>
</feature>
<organism evidence="4 5">
    <name type="scientific">Microcystis aeruginosa Ma_QC_Ch_20071001_S25D</name>
    <dbReference type="NCBI Taxonomy" id="2486250"/>
    <lineage>
        <taxon>Bacteria</taxon>
        <taxon>Bacillati</taxon>
        <taxon>Cyanobacteriota</taxon>
        <taxon>Cyanophyceae</taxon>
        <taxon>Oscillatoriophycideae</taxon>
        <taxon>Chroococcales</taxon>
        <taxon>Microcystaceae</taxon>
        <taxon>Microcystis</taxon>
    </lineage>
</organism>
<dbReference type="Proteomes" id="UP000316958">
    <property type="component" value="Unassembled WGS sequence"/>
</dbReference>
<gene>
    <name evidence="4" type="ORF">EWV57_18610</name>
</gene>
<dbReference type="InterPro" id="IPR009003">
    <property type="entry name" value="Peptidase_S1_PA"/>
</dbReference>
<comment type="caution">
    <text evidence="4">The sequence shown here is derived from an EMBL/GenBank/DDBJ whole genome shotgun (WGS) entry which is preliminary data.</text>
</comment>
<sequence>MIEDIQLSIVRIYKLRKNKNDEIRIVGAGFLVSEEYIITCAHVVNQSIEEDVTSTKKPTEIIECDFPLISPVTSLETTVEMWKPVKFNSNDPQDIAVLKLKNKDLKPPKAQPSRLISHQNIRIDGHQFEAFGFPNDLGIWADGEIKKGIAYNKIQIEGKTVTGERLQAGFSGTAIWDKELQGVVGIAVIEHDNPEAKIAFFIPVYMLLRAFPELLDTPTIKINGYIPEIIILLKNNYTELEKELNLAYQNLLSDVGFELVRSSLPTEILLSNLTELIDILEQQVSLITTESQLKVTRLQILIGYLILEIKQGKSYRNELNQWLQKYLKNDWESLVRLLELKREQKRTNLSGGTEQEKEPCLLVSVTKENNGLRLRSWIIEDVKHYDPTQESPQKRNYCKSLQSNEGIIIKNLEQQFFVQYLKDVYQEAFNLCQCSINKIQIFFPYKLIEKEIEPIDLLTIDKNPSFAPPPMGKKYEVIVRFSERLKTTLDQESLLWQNKCKKLKEKKGKIVATITEICGFCDSEPFELYKKIMPENIIGARLEILQESHRENVMEAFYYAGIPLAIWVREAENFECQETLENICHQCNLENLSAHLKEKRRTDWRKPNHIGNHLSLLWDDYQLVPPNYPLLMP</sequence>
<feature type="domain" description="vWA-MoxR associated protein middle region 1" evidence="2">
    <location>
        <begin position="233"/>
        <end position="365"/>
    </location>
</feature>
<accession>A0A552FID2</accession>
<dbReference type="Pfam" id="PF19963">
    <property type="entry name" value="VMAP-M1"/>
    <property type="match status" value="1"/>
</dbReference>
<dbReference type="EMBL" id="SFBE01000307">
    <property type="protein sequence ID" value="TRU46465.1"/>
    <property type="molecule type" value="Genomic_DNA"/>
</dbReference>
<keyword evidence="1" id="KW-0175">Coiled coil</keyword>
<dbReference type="InterPro" id="IPR045440">
    <property type="entry name" value="VMAP-M1"/>
</dbReference>
<dbReference type="GO" id="GO:0006508">
    <property type="term" value="P:proteolysis"/>
    <property type="evidence" value="ECO:0007669"/>
    <property type="project" value="UniProtKB-KW"/>
</dbReference>
<evidence type="ECO:0000259" key="2">
    <source>
        <dbReference type="Pfam" id="PF19963"/>
    </source>
</evidence>
<feature type="domain" description="vWA-MoxR associated protein C-terminal" evidence="3">
    <location>
        <begin position="417"/>
        <end position="620"/>
    </location>
</feature>
<evidence type="ECO:0000256" key="1">
    <source>
        <dbReference type="SAM" id="Coils"/>
    </source>
</evidence>
<dbReference type="AlphaFoldDB" id="A0A552FID2"/>
<dbReference type="Gene3D" id="2.40.10.120">
    <property type="match status" value="1"/>
</dbReference>
<keyword evidence="4" id="KW-0378">Hydrolase</keyword>
<evidence type="ECO:0000313" key="4">
    <source>
        <dbReference type="EMBL" id="TRU46465.1"/>
    </source>
</evidence>
<dbReference type="InterPro" id="IPR045450">
    <property type="entry name" value="VMAP_C"/>
</dbReference>
<evidence type="ECO:0000259" key="3">
    <source>
        <dbReference type="Pfam" id="PF20028"/>
    </source>
</evidence>
<dbReference type="Pfam" id="PF13365">
    <property type="entry name" value="Trypsin_2"/>
    <property type="match status" value="1"/>
</dbReference>
<reference evidence="4 5" key="1">
    <citation type="submission" date="2019-01" db="EMBL/GenBank/DDBJ databases">
        <title>Coherence of Microcystis species and biogeography revealed through population genomics.</title>
        <authorList>
            <person name="Perez-Carrascal O.M."/>
            <person name="Terrat Y."/>
            <person name="Giani A."/>
            <person name="Fortin N."/>
            <person name="Tromas N."/>
            <person name="Shapiro B.J."/>
        </authorList>
    </citation>
    <scope>NUCLEOTIDE SEQUENCE [LARGE SCALE GENOMIC DNA]</scope>
    <source>
        <strain evidence="4">Ma_QC_Ch_20071001_S25D</strain>
    </source>
</reference>
<name>A0A552FID2_MICAE</name>